<dbReference type="AlphaFoldDB" id="A0A0A8Z4E0"/>
<dbReference type="EMBL" id="GBRH01264229">
    <property type="protein sequence ID" value="JAD33666.1"/>
    <property type="molecule type" value="Transcribed_RNA"/>
</dbReference>
<evidence type="ECO:0000313" key="1">
    <source>
        <dbReference type="EMBL" id="JAD33666.1"/>
    </source>
</evidence>
<organism evidence="1">
    <name type="scientific">Arundo donax</name>
    <name type="common">Giant reed</name>
    <name type="synonym">Donax arundinaceus</name>
    <dbReference type="NCBI Taxonomy" id="35708"/>
    <lineage>
        <taxon>Eukaryota</taxon>
        <taxon>Viridiplantae</taxon>
        <taxon>Streptophyta</taxon>
        <taxon>Embryophyta</taxon>
        <taxon>Tracheophyta</taxon>
        <taxon>Spermatophyta</taxon>
        <taxon>Magnoliopsida</taxon>
        <taxon>Liliopsida</taxon>
        <taxon>Poales</taxon>
        <taxon>Poaceae</taxon>
        <taxon>PACMAD clade</taxon>
        <taxon>Arundinoideae</taxon>
        <taxon>Arundineae</taxon>
        <taxon>Arundo</taxon>
    </lineage>
</organism>
<sequence>MCSRKLICYGCQDCKPTYRCCYLAVHYSLTAIQDTNMSTNVP</sequence>
<reference evidence="1" key="2">
    <citation type="journal article" date="2015" name="Data Brief">
        <title>Shoot transcriptome of the giant reed, Arundo donax.</title>
        <authorList>
            <person name="Barrero R.A."/>
            <person name="Guerrero F.D."/>
            <person name="Moolhuijzen P."/>
            <person name="Goolsby J.A."/>
            <person name="Tidwell J."/>
            <person name="Bellgard S.E."/>
            <person name="Bellgard M.I."/>
        </authorList>
    </citation>
    <scope>NUCLEOTIDE SEQUENCE</scope>
    <source>
        <tissue evidence="1">Shoot tissue taken approximately 20 cm above the soil surface</tissue>
    </source>
</reference>
<accession>A0A0A8Z4E0</accession>
<protein>
    <submittedName>
        <fullName evidence="1">Uncharacterized protein</fullName>
    </submittedName>
</protein>
<proteinExistence type="predicted"/>
<name>A0A0A8Z4E0_ARUDO</name>
<reference evidence="1" key="1">
    <citation type="submission" date="2014-09" db="EMBL/GenBank/DDBJ databases">
        <authorList>
            <person name="Magalhaes I.L.F."/>
            <person name="Oliveira U."/>
            <person name="Santos F.R."/>
            <person name="Vidigal T.H.D.A."/>
            <person name="Brescovit A.D."/>
            <person name="Santos A.J."/>
        </authorList>
    </citation>
    <scope>NUCLEOTIDE SEQUENCE</scope>
    <source>
        <tissue evidence="1">Shoot tissue taken approximately 20 cm above the soil surface</tissue>
    </source>
</reference>